<dbReference type="PANTHER" id="PTHR43157:SF31">
    <property type="entry name" value="PHOSPHATIDYLINOSITOL-GLYCAN BIOSYNTHESIS CLASS F PROTEIN"/>
    <property type="match status" value="1"/>
</dbReference>
<dbReference type="PROSITE" id="PS00061">
    <property type="entry name" value="ADH_SHORT"/>
    <property type="match status" value="1"/>
</dbReference>
<keyword evidence="2" id="KW-0560">Oxidoreductase</keyword>
<reference evidence="3" key="1">
    <citation type="submission" date="2023-06" db="EMBL/GenBank/DDBJ databases">
        <title>MT1 and MT2 Draft Genomes of Novel Species.</title>
        <authorList>
            <person name="Venkateswaran K."/>
        </authorList>
    </citation>
    <scope>NUCLEOTIDE SEQUENCE</scope>
    <source>
        <strain evidence="3">F6_8S_P_1B</strain>
    </source>
</reference>
<protein>
    <submittedName>
        <fullName evidence="3">SDR family NAD(P)-dependent oxidoreductase</fullName>
    </submittedName>
</protein>
<dbReference type="InterPro" id="IPR036291">
    <property type="entry name" value="NAD(P)-bd_dom_sf"/>
</dbReference>
<dbReference type="RefSeq" id="WP_301210739.1">
    <property type="nucleotide sequence ID" value="NZ_JAROCF010000001.1"/>
</dbReference>
<dbReference type="Pfam" id="PF00106">
    <property type="entry name" value="adh_short"/>
    <property type="match status" value="1"/>
</dbReference>
<gene>
    <name evidence="3" type="ORF">P5G50_09375</name>
</gene>
<organism evidence="3 4">
    <name type="scientific">Leifsonia williamsii</name>
    <dbReference type="NCBI Taxonomy" id="3035919"/>
    <lineage>
        <taxon>Bacteria</taxon>
        <taxon>Bacillati</taxon>
        <taxon>Actinomycetota</taxon>
        <taxon>Actinomycetes</taxon>
        <taxon>Micrococcales</taxon>
        <taxon>Microbacteriaceae</taxon>
        <taxon>Leifsonia</taxon>
    </lineage>
</organism>
<dbReference type="Proteomes" id="UP001174208">
    <property type="component" value="Unassembled WGS sequence"/>
</dbReference>
<keyword evidence="4" id="KW-1185">Reference proteome</keyword>
<dbReference type="PANTHER" id="PTHR43157">
    <property type="entry name" value="PHOSPHATIDYLINOSITOL-GLYCAN BIOSYNTHESIS CLASS F PROTEIN-RELATED"/>
    <property type="match status" value="1"/>
</dbReference>
<comment type="similarity">
    <text evidence="1">Belongs to the short-chain dehydrogenases/reductases (SDR) family.</text>
</comment>
<evidence type="ECO:0000313" key="3">
    <source>
        <dbReference type="EMBL" id="MDN4614663.1"/>
    </source>
</evidence>
<evidence type="ECO:0000313" key="4">
    <source>
        <dbReference type="Proteomes" id="UP001174208"/>
    </source>
</evidence>
<proteinExistence type="inferred from homology"/>
<evidence type="ECO:0000256" key="1">
    <source>
        <dbReference type="ARBA" id="ARBA00006484"/>
    </source>
</evidence>
<sequence>MTDAERRTIVITGASSGIGAVAAARLAEAGDEIAVVGRNPERTREVAERVGGTAFLADFERLDDVRRLAEALLQRYERIDVLANNAGGLYSTRELTVDGHERTIQSNHLAPFLLTRLLLPRLQQTAAEGRDVRVVSTASLANRFGHLRLDDLDWERRPWLGGWRAYGTAKLATILFIAELAERLTGTGITAYSFHPGTIATNFGSTSPLIRFGNAVTRGSYGIPVEVGAAPLLLLAGAAPVGAPSGTYFDRLHANGRTAAQARDAQLGRDLWSATELLTADAVRG</sequence>
<dbReference type="InterPro" id="IPR020904">
    <property type="entry name" value="Sc_DH/Rdtase_CS"/>
</dbReference>
<dbReference type="InterPro" id="IPR002347">
    <property type="entry name" value="SDR_fam"/>
</dbReference>
<dbReference type="SUPFAM" id="SSF51735">
    <property type="entry name" value="NAD(P)-binding Rossmann-fold domains"/>
    <property type="match status" value="1"/>
</dbReference>
<dbReference type="Gene3D" id="3.40.50.720">
    <property type="entry name" value="NAD(P)-binding Rossmann-like Domain"/>
    <property type="match status" value="1"/>
</dbReference>
<evidence type="ECO:0000256" key="2">
    <source>
        <dbReference type="ARBA" id="ARBA00023002"/>
    </source>
</evidence>
<dbReference type="EMBL" id="JAROCF010000001">
    <property type="protein sequence ID" value="MDN4614663.1"/>
    <property type="molecule type" value="Genomic_DNA"/>
</dbReference>
<name>A0ABT8KB34_9MICO</name>
<accession>A0ABT8KB34</accession>
<comment type="caution">
    <text evidence="3">The sequence shown here is derived from an EMBL/GenBank/DDBJ whole genome shotgun (WGS) entry which is preliminary data.</text>
</comment>
<dbReference type="PRINTS" id="PR00081">
    <property type="entry name" value="GDHRDH"/>
</dbReference>